<sequence length="52" mass="5951">MRPPDLSALQYCAGQQIQTFFEQPDRSSNLAHRTRQFNPRLAHNVQAARLGI</sequence>
<comment type="caution">
    <text evidence="1">The sequence shown here is derived from an EMBL/GenBank/DDBJ whole genome shotgun (WGS) entry which is preliminary data.</text>
</comment>
<gene>
    <name evidence="1" type="ORF">CEV33_2665</name>
</gene>
<proteinExistence type="predicted"/>
<accession>A0A256F2D6</accession>
<keyword evidence="2" id="KW-1185">Reference proteome</keyword>
<protein>
    <submittedName>
        <fullName evidence="1">Uncharacterized protein</fullName>
    </submittedName>
</protein>
<name>A0A256F2D6_9HYPH</name>
<reference evidence="1 2" key="1">
    <citation type="submission" date="2017-07" db="EMBL/GenBank/DDBJ databases">
        <title>Phylogenetic study on the rhizospheric bacterium Ochrobactrum sp. A44.</title>
        <authorList>
            <person name="Krzyzanowska D.M."/>
            <person name="Ossowicki A."/>
            <person name="Rajewska M."/>
            <person name="Maciag T."/>
            <person name="Kaczynski Z."/>
            <person name="Czerwicka M."/>
            <person name="Jafra S."/>
        </authorList>
    </citation>
    <scope>NUCLEOTIDE SEQUENCE [LARGE SCALE GENOMIC DNA]</scope>
    <source>
        <strain evidence="1 2">OgA9a</strain>
    </source>
</reference>
<organism evidence="1 2">
    <name type="scientific">Brucella grignonensis</name>
    <dbReference type="NCBI Taxonomy" id="94627"/>
    <lineage>
        <taxon>Bacteria</taxon>
        <taxon>Pseudomonadati</taxon>
        <taxon>Pseudomonadota</taxon>
        <taxon>Alphaproteobacteria</taxon>
        <taxon>Hyphomicrobiales</taxon>
        <taxon>Brucellaceae</taxon>
        <taxon>Brucella/Ochrobactrum group</taxon>
        <taxon>Brucella</taxon>
    </lineage>
</organism>
<dbReference type="Proteomes" id="UP000216478">
    <property type="component" value="Unassembled WGS sequence"/>
</dbReference>
<dbReference type="EMBL" id="NNRL01000164">
    <property type="protein sequence ID" value="OYR08943.1"/>
    <property type="molecule type" value="Genomic_DNA"/>
</dbReference>
<evidence type="ECO:0000313" key="1">
    <source>
        <dbReference type="EMBL" id="OYR08943.1"/>
    </source>
</evidence>
<dbReference type="AlphaFoldDB" id="A0A256F2D6"/>
<evidence type="ECO:0000313" key="2">
    <source>
        <dbReference type="Proteomes" id="UP000216478"/>
    </source>
</evidence>